<dbReference type="Proteomes" id="UP000031189">
    <property type="component" value="Unassembled WGS sequence"/>
</dbReference>
<proteinExistence type="predicted"/>
<dbReference type="OrthoDB" id="1757016at2"/>
<keyword evidence="2" id="KW-1185">Reference proteome</keyword>
<dbReference type="EMBL" id="JWHR01000133">
    <property type="protein sequence ID" value="KHS55941.1"/>
    <property type="molecule type" value="Genomic_DNA"/>
</dbReference>
<protein>
    <recommendedName>
        <fullName evidence="3">Lipoprotein</fullName>
    </recommendedName>
</protein>
<dbReference type="AlphaFoldDB" id="A0A0B3VGP3"/>
<dbReference type="PROSITE" id="PS51257">
    <property type="entry name" value="PROKAR_LIPOPROTEIN"/>
    <property type="match status" value="1"/>
</dbReference>
<dbReference type="RefSeq" id="WP_039681019.1">
    <property type="nucleotide sequence ID" value="NZ_JAXECK010000040.1"/>
</dbReference>
<accession>A0A0B3VGP3</accession>
<evidence type="ECO:0008006" key="3">
    <source>
        <dbReference type="Google" id="ProtNLM"/>
    </source>
</evidence>
<sequence length="136" mass="15080">MKKILVGIIIGFVVVVGGCAALVGAGVSSVDNAIKEVEQETVENDNKVQEMAKNIKWEVKRGDYSTKIVGIFENTSNEVLDYVEFEYKLMDSDGTVIEKSFTNETEIAPGEKRKIEIFCSEGDFEKYDIKAKSSVL</sequence>
<reference evidence="1 2" key="1">
    <citation type="submission" date="2014-12" db="EMBL/GenBank/DDBJ databases">
        <title>Draft genome sequence of Terrisporobacter sp. 08-306576, isolated from the blood culture of a bacteremia patient.</title>
        <authorList>
            <person name="Lund L.C."/>
            <person name="Sydenham T.V."/>
            <person name="Hogh S.V."/>
            <person name="Skov M.N."/>
            <person name="Kemp M."/>
            <person name="Justesen U.S."/>
        </authorList>
    </citation>
    <scope>NUCLEOTIDE SEQUENCE [LARGE SCALE GENOMIC DNA]</scope>
    <source>
        <strain evidence="1 2">08-306576</strain>
    </source>
</reference>
<dbReference type="InterPro" id="IPR047676">
    <property type="entry name" value="FxLYD_dom"/>
</dbReference>
<organism evidence="1 2">
    <name type="scientific">Terrisporobacter othiniensis</name>
    <dbReference type="NCBI Taxonomy" id="1577792"/>
    <lineage>
        <taxon>Bacteria</taxon>
        <taxon>Bacillati</taxon>
        <taxon>Bacillota</taxon>
        <taxon>Clostridia</taxon>
        <taxon>Peptostreptococcales</taxon>
        <taxon>Peptostreptococcaceae</taxon>
        <taxon>Terrisporobacter</taxon>
    </lineage>
</organism>
<evidence type="ECO:0000313" key="2">
    <source>
        <dbReference type="Proteomes" id="UP000031189"/>
    </source>
</evidence>
<dbReference type="NCBIfam" id="NF038353">
    <property type="entry name" value="FxLYD_dom"/>
    <property type="match status" value="1"/>
</dbReference>
<evidence type="ECO:0000313" key="1">
    <source>
        <dbReference type="EMBL" id="KHS55941.1"/>
    </source>
</evidence>
<comment type="caution">
    <text evidence="1">The sequence shown here is derived from an EMBL/GenBank/DDBJ whole genome shotgun (WGS) entry which is preliminary data.</text>
</comment>
<gene>
    <name evidence="1" type="ORF">QX51_16615</name>
</gene>
<name>A0A0B3VGP3_9FIRM</name>